<dbReference type="PANTHER" id="PTHR43204:SF1">
    <property type="entry name" value="ABC TRANSPORTER I FAMILY MEMBER 6, CHLOROPLASTIC"/>
    <property type="match status" value="1"/>
</dbReference>
<dbReference type="AlphaFoldDB" id="A0A382DHK9"/>
<evidence type="ECO:0000313" key="4">
    <source>
        <dbReference type="EMBL" id="SVB37474.1"/>
    </source>
</evidence>
<proteinExistence type="predicted"/>
<dbReference type="PANTHER" id="PTHR43204">
    <property type="entry name" value="ABC TRANSPORTER I FAMILY MEMBER 6, CHLOROPLASTIC"/>
    <property type="match status" value="1"/>
</dbReference>
<dbReference type="GO" id="GO:0005524">
    <property type="term" value="F:ATP binding"/>
    <property type="evidence" value="ECO:0007669"/>
    <property type="project" value="UniProtKB-KW"/>
</dbReference>
<evidence type="ECO:0000256" key="2">
    <source>
        <dbReference type="ARBA" id="ARBA00022840"/>
    </source>
</evidence>
<organism evidence="4">
    <name type="scientific">marine metagenome</name>
    <dbReference type="NCBI Taxonomy" id="408172"/>
    <lineage>
        <taxon>unclassified sequences</taxon>
        <taxon>metagenomes</taxon>
        <taxon>ecological metagenomes</taxon>
    </lineage>
</organism>
<dbReference type="InterPro" id="IPR027417">
    <property type="entry name" value="P-loop_NTPase"/>
</dbReference>
<dbReference type="SUPFAM" id="SSF52540">
    <property type="entry name" value="P-loop containing nucleoside triphosphate hydrolases"/>
    <property type="match status" value="1"/>
</dbReference>
<feature type="non-terminal residue" evidence="4">
    <location>
        <position position="1"/>
    </location>
</feature>
<reference evidence="4" key="1">
    <citation type="submission" date="2018-05" db="EMBL/GenBank/DDBJ databases">
        <authorList>
            <person name="Lanie J.A."/>
            <person name="Ng W.-L."/>
            <person name="Kazmierczak K.M."/>
            <person name="Andrzejewski T.M."/>
            <person name="Davidsen T.M."/>
            <person name="Wayne K.J."/>
            <person name="Tettelin H."/>
            <person name="Glass J.I."/>
            <person name="Rusch D."/>
            <person name="Podicherti R."/>
            <person name="Tsui H.-C.T."/>
            <person name="Winkler M.E."/>
        </authorList>
    </citation>
    <scope>NUCLEOTIDE SEQUENCE</scope>
</reference>
<keyword evidence="2" id="KW-0067">ATP-binding</keyword>
<dbReference type="InterPro" id="IPR003439">
    <property type="entry name" value="ABC_transporter-like_ATP-bd"/>
</dbReference>
<sequence>SSFAQGLMGHYNYTTEGAVEFYGKDLLAMETHDKARAGLFVGFQHPSPVPGLSNFQLLKQAKQSMGCMGTFDVVNELNDFKKLSDQLGLPNDWDKRQVNVDSSGGEKKKNELIQLGMLKPRCAILDEPDSGLDVDGIRILTSHLHNFIVEAPERILIIITHYEPLIEKLNINSTTIISKNGARQEEGKDLAYKVLEEGFENFS</sequence>
<keyword evidence="1" id="KW-0547">Nucleotide-binding</keyword>
<protein>
    <recommendedName>
        <fullName evidence="3">ABC transporter domain-containing protein</fullName>
    </recommendedName>
</protein>
<name>A0A382DHK9_9ZZZZ</name>
<gene>
    <name evidence="4" type="ORF">METZ01_LOCUS190328</name>
</gene>
<evidence type="ECO:0000259" key="3">
    <source>
        <dbReference type="Pfam" id="PF00005"/>
    </source>
</evidence>
<dbReference type="InterPro" id="IPR010230">
    <property type="entry name" value="FeS-cluster_ATPase_SufC"/>
</dbReference>
<dbReference type="EMBL" id="UINC01039254">
    <property type="protein sequence ID" value="SVB37474.1"/>
    <property type="molecule type" value="Genomic_DNA"/>
</dbReference>
<accession>A0A382DHK9</accession>
<feature type="domain" description="ABC transporter" evidence="3">
    <location>
        <begin position="1"/>
        <end position="129"/>
    </location>
</feature>
<dbReference type="Pfam" id="PF00005">
    <property type="entry name" value="ABC_tran"/>
    <property type="match status" value="1"/>
</dbReference>
<dbReference type="Gene3D" id="3.40.50.300">
    <property type="entry name" value="P-loop containing nucleotide triphosphate hydrolases"/>
    <property type="match status" value="1"/>
</dbReference>
<evidence type="ECO:0000256" key="1">
    <source>
        <dbReference type="ARBA" id="ARBA00022741"/>
    </source>
</evidence>
<dbReference type="GO" id="GO:0016887">
    <property type="term" value="F:ATP hydrolysis activity"/>
    <property type="evidence" value="ECO:0007669"/>
    <property type="project" value="InterPro"/>
</dbReference>